<evidence type="ECO:0000313" key="12">
    <source>
        <dbReference type="EMBL" id="KAG5461971.1"/>
    </source>
</evidence>
<feature type="region of interest" description="Disordered" evidence="9">
    <location>
        <begin position="396"/>
        <end position="441"/>
    </location>
</feature>
<feature type="compositionally biased region" description="Basic residues" evidence="9">
    <location>
        <begin position="582"/>
        <end position="591"/>
    </location>
</feature>
<evidence type="ECO:0000259" key="10">
    <source>
        <dbReference type="Pfam" id="PF01728"/>
    </source>
</evidence>
<keyword evidence="3" id="KW-0698">rRNA processing</keyword>
<protein>
    <recommendedName>
        <fullName evidence="14">FtsJ-like methyltransferase family protein</fullName>
    </recommendedName>
</protein>
<dbReference type="Proteomes" id="UP000673691">
    <property type="component" value="Unassembled WGS sequence"/>
</dbReference>
<comment type="caution">
    <text evidence="12">The sequence shown here is derived from an EMBL/GenBank/DDBJ whole genome shotgun (WGS) entry which is preliminary data.</text>
</comment>
<dbReference type="GO" id="GO:0005730">
    <property type="term" value="C:nucleolus"/>
    <property type="evidence" value="ECO:0007669"/>
    <property type="project" value="UniProtKB-SubCell"/>
</dbReference>
<accession>A0A8H7ZZ10</accession>
<keyword evidence="6" id="KW-0949">S-adenosyl-L-methionine</keyword>
<feature type="non-terminal residue" evidence="12">
    <location>
        <position position="598"/>
    </location>
</feature>
<feature type="region of interest" description="Disordered" evidence="9">
    <location>
        <begin position="461"/>
        <end position="598"/>
    </location>
</feature>
<keyword evidence="2" id="KW-0690">Ribosome biogenesis</keyword>
<keyword evidence="13" id="KW-1185">Reference proteome</keyword>
<feature type="compositionally biased region" description="Basic and acidic residues" evidence="9">
    <location>
        <begin position="533"/>
        <end position="543"/>
    </location>
</feature>
<proteinExistence type="predicted"/>
<dbReference type="InterPro" id="IPR050082">
    <property type="entry name" value="RNA_methyltr_RlmE"/>
</dbReference>
<sequence length="598" mass="66277">RSAPPVKKKKKYSLLGALNKSCCLPRASRLQVAAKCMPAKSLIIGVDLVPIKPIPNVITHKEDITTDKCRAVLRQDLKTWKADVVLHDGAPNVGAAWVHDAYSQSELVLSSLKLAVEFLDKGGCFVTKVFRSKDYNNLMWVFNQLFGKVEATKPASSRNVSAEIFVVCRDFTAPKRIDPKFLDPKHVFQDLEPTASVMKPVDVFHPEKTTRHRDGYDDGDYILYKTRPVVEFVKSPEPTTFLGTVNALAFDDTPDSQLLGAMPETTAEVRECVKDLKVLGKKDFKLLLRWRVAAREALNPKKPVDAGADVKHEKEEEEVVDLDEELERLSKEEQTRQKRAKRKANERRAKELVRMQLNMTIPTEIGVEQSPAGGTLDDISNENLFDIDRARRKRGTNFADEEDMDDERAMLEKAVGDAAGAPADDEDNESSAAESDADRLDELDAELDACYADYKERLSNRDAKYRARQSRAEDAEEWHGFSGGAGQNAGGDGSSSDEESGDDDMASERHAPDENSDSEGDASDAPAAATVRRKGETPGKLSRDAAVFFDNPLFKEVEESEDAEPGKTPVAGKDVSSEKKFSKTPKRASTKRKIEEVG</sequence>
<name>A0A8H7ZZ10_9FUNG</name>
<dbReference type="PANTHER" id="PTHR10920">
    <property type="entry name" value="RIBOSOMAL RNA METHYLTRANSFERASE"/>
    <property type="match status" value="1"/>
</dbReference>
<dbReference type="AlphaFoldDB" id="A0A8H7ZZ10"/>
<gene>
    <name evidence="12" type="ORF">BJ554DRAFT_5756</name>
</gene>
<dbReference type="OrthoDB" id="1287559at2759"/>
<feature type="compositionally biased region" description="Gly residues" evidence="9">
    <location>
        <begin position="481"/>
        <end position="493"/>
    </location>
</feature>
<dbReference type="FunFam" id="3.40.50.150:FF:000004">
    <property type="entry name" value="AdoMet-dependent rRNA methyltransferase SPB1"/>
    <property type="match status" value="1"/>
</dbReference>
<evidence type="ECO:0000256" key="5">
    <source>
        <dbReference type="ARBA" id="ARBA00022679"/>
    </source>
</evidence>
<evidence type="ECO:0000256" key="1">
    <source>
        <dbReference type="ARBA" id="ARBA00004604"/>
    </source>
</evidence>
<evidence type="ECO:0000313" key="13">
    <source>
        <dbReference type="Proteomes" id="UP000673691"/>
    </source>
</evidence>
<dbReference type="GO" id="GO:0000466">
    <property type="term" value="P:maturation of 5.8S rRNA from tricistronic rRNA transcript (SSU-rRNA, 5.8S rRNA, LSU-rRNA)"/>
    <property type="evidence" value="ECO:0007669"/>
    <property type="project" value="TreeGrafter"/>
</dbReference>
<reference evidence="12 13" key="1">
    <citation type="journal article" name="Sci. Rep.">
        <title>Genome-scale phylogenetic analyses confirm Olpidium as the closest living zoosporic fungus to the non-flagellated, terrestrial fungi.</title>
        <authorList>
            <person name="Chang Y."/>
            <person name="Rochon D."/>
            <person name="Sekimoto S."/>
            <person name="Wang Y."/>
            <person name="Chovatia M."/>
            <person name="Sandor L."/>
            <person name="Salamov A."/>
            <person name="Grigoriev I.V."/>
            <person name="Stajich J.E."/>
            <person name="Spatafora J.W."/>
        </authorList>
    </citation>
    <scope>NUCLEOTIDE SEQUENCE [LARGE SCALE GENOMIC DNA]</scope>
    <source>
        <strain evidence="12">S191</strain>
    </source>
</reference>
<evidence type="ECO:0000259" key="11">
    <source>
        <dbReference type="Pfam" id="PF11861"/>
    </source>
</evidence>
<dbReference type="GO" id="GO:0030687">
    <property type="term" value="C:preribosome, large subunit precursor"/>
    <property type="evidence" value="ECO:0007669"/>
    <property type="project" value="TreeGrafter"/>
</dbReference>
<feature type="domain" description="DUF3381" evidence="11">
    <location>
        <begin position="206"/>
        <end position="354"/>
    </location>
</feature>
<dbReference type="PANTHER" id="PTHR10920:SF13">
    <property type="entry name" value="PRE-RRNA 2'-O-RIBOSE RNA METHYLTRANSFERASE FTSJ3"/>
    <property type="match status" value="1"/>
</dbReference>
<organism evidence="12 13">
    <name type="scientific">Olpidium bornovanus</name>
    <dbReference type="NCBI Taxonomy" id="278681"/>
    <lineage>
        <taxon>Eukaryota</taxon>
        <taxon>Fungi</taxon>
        <taxon>Fungi incertae sedis</taxon>
        <taxon>Olpidiomycota</taxon>
        <taxon>Olpidiomycotina</taxon>
        <taxon>Olpidiomycetes</taxon>
        <taxon>Olpidiales</taxon>
        <taxon>Olpidiaceae</taxon>
        <taxon>Olpidium</taxon>
    </lineage>
</organism>
<dbReference type="GO" id="GO:0016435">
    <property type="term" value="F:rRNA (guanine) methyltransferase activity"/>
    <property type="evidence" value="ECO:0007669"/>
    <property type="project" value="TreeGrafter"/>
</dbReference>
<feature type="coiled-coil region" evidence="8">
    <location>
        <begin position="312"/>
        <end position="339"/>
    </location>
</feature>
<dbReference type="GO" id="GO:0008650">
    <property type="term" value="F:rRNA (uridine-2'-O-)-methyltransferase activity"/>
    <property type="evidence" value="ECO:0007669"/>
    <property type="project" value="TreeGrafter"/>
</dbReference>
<keyword evidence="8" id="KW-0175">Coiled coil</keyword>
<dbReference type="InterPro" id="IPR002877">
    <property type="entry name" value="RNA_MeTrfase_FtsJ_dom"/>
</dbReference>
<evidence type="ECO:0000256" key="3">
    <source>
        <dbReference type="ARBA" id="ARBA00022552"/>
    </source>
</evidence>
<evidence type="ECO:0000256" key="4">
    <source>
        <dbReference type="ARBA" id="ARBA00022603"/>
    </source>
</evidence>
<keyword evidence="5" id="KW-0808">Transferase</keyword>
<evidence type="ECO:0000256" key="7">
    <source>
        <dbReference type="ARBA" id="ARBA00023242"/>
    </source>
</evidence>
<dbReference type="EMBL" id="JAEFCI010002832">
    <property type="protein sequence ID" value="KAG5461971.1"/>
    <property type="molecule type" value="Genomic_DNA"/>
</dbReference>
<dbReference type="SUPFAM" id="SSF53335">
    <property type="entry name" value="S-adenosyl-L-methionine-dependent methyltransferases"/>
    <property type="match status" value="1"/>
</dbReference>
<feature type="compositionally biased region" description="Basic and acidic residues" evidence="9">
    <location>
        <begin position="461"/>
        <end position="479"/>
    </location>
</feature>
<evidence type="ECO:0000256" key="8">
    <source>
        <dbReference type="SAM" id="Coils"/>
    </source>
</evidence>
<evidence type="ECO:0000256" key="2">
    <source>
        <dbReference type="ARBA" id="ARBA00022517"/>
    </source>
</evidence>
<dbReference type="Gene3D" id="3.40.50.150">
    <property type="entry name" value="Vaccinia Virus protein VP39"/>
    <property type="match status" value="1"/>
</dbReference>
<dbReference type="Pfam" id="PF01728">
    <property type="entry name" value="FtsJ"/>
    <property type="match status" value="1"/>
</dbReference>
<dbReference type="GO" id="GO:0000463">
    <property type="term" value="P:maturation of LSU-rRNA from tricistronic rRNA transcript (SSU-rRNA, 5.8S rRNA, LSU-rRNA)"/>
    <property type="evidence" value="ECO:0007669"/>
    <property type="project" value="TreeGrafter"/>
</dbReference>
<evidence type="ECO:0000256" key="6">
    <source>
        <dbReference type="ARBA" id="ARBA00022691"/>
    </source>
</evidence>
<feature type="compositionally biased region" description="Acidic residues" evidence="9">
    <location>
        <begin position="495"/>
        <end position="505"/>
    </location>
</feature>
<feature type="domain" description="Ribosomal RNA methyltransferase FtsJ" evidence="10">
    <location>
        <begin position="30"/>
        <end position="171"/>
    </location>
</feature>
<comment type="subcellular location">
    <subcellularLocation>
        <location evidence="1">Nucleus</location>
        <location evidence="1">Nucleolus</location>
    </subcellularLocation>
</comment>
<dbReference type="InterPro" id="IPR024576">
    <property type="entry name" value="rRNA_MeTfrase_Spb1_DUF3381"/>
</dbReference>
<dbReference type="InterPro" id="IPR029063">
    <property type="entry name" value="SAM-dependent_MTases_sf"/>
</dbReference>
<keyword evidence="4" id="KW-0489">Methyltransferase</keyword>
<keyword evidence="7" id="KW-0539">Nucleus</keyword>
<evidence type="ECO:0000256" key="9">
    <source>
        <dbReference type="SAM" id="MobiDB-lite"/>
    </source>
</evidence>
<dbReference type="Pfam" id="PF11861">
    <property type="entry name" value="DUF3381"/>
    <property type="match status" value="1"/>
</dbReference>
<evidence type="ECO:0008006" key="14">
    <source>
        <dbReference type="Google" id="ProtNLM"/>
    </source>
</evidence>
<feature type="non-terminal residue" evidence="12">
    <location>
        <position position="1"/>
    </location>
</feature>